<organism evidence="2">
    <name type="scientific">Spodoptera frugiperda</name>
    <name type="common">Fall armyworm</name>
    <dbReference type="NCBI Taxonomy" id="7108"/>
    <lineage>
        <taxon>Eukaryota</taxon>
        <taxon>Metazoa</taxon>
        <taxon>Ecdysozoa</taxon>
        <taxon>Arthropoda</taxon>
        <taxon>Hexapoda</taxon>
        <taxon>Insecta</taxon>
        <taxon>Pterygota</taxon>
        <taxon>Neoptera</taxon>
        <taxon>Endopterygota</taxon>
        <taxon>Lepidoptera</taxon>
        <taxon>Glossata</taxon>
        <taxon>Ditrysia</taxon>
        <taxon>Noctuoidea</taxon>
        <taxon>Noctuidae</taxon>
        <taxon>Amphipyrinae</taxon>
        <taxon>Spodoptera</taxon>
    </lineage>
</organism>
<evidence type="ECO:0000313" key="2">
    <source>
        <dbReference type="EMBL" id="SOQ58413.1"/>
    </source>
</evidence>
<evidence type="ECO:0000256" key="1">
    <source>
        <dbReference type="SAM" id="MobiDB-lite"/>
    </source>
</evidence>
<protein>
    <submittedName>
        <fullName evidence="2">SFRICE_008437</fullName>
    </submittedName>
</protein>
<name>A0A2H1WZD0_SPOFR</name>
<sequence>MNATVQSTPIFHHLCYKSHSEPIVHILGTIPVSVLLLRNFRKTEKGPLCEEDARTHAARIYCTHKPYVCNETSILITCNVTPFVPEGKPQPNGEENVVRESRLRATTEKFSKNRKSPVIFCPTRESNPRLLVQLCSQQQLKTTICGSHKVLLHAGTEPATHWMAAADANRAGVSLLPYTEHNSRLRATNEKISKSRKRPSNTLPDPGIEPQTPCLAVALATSRPTRQSNFLIIIKLLPFSA</sequence>
<dbReference type="EMBL" id="ODYU01012221">
    <property type="protein sequence ID" value="SOQ58413.1"/>
    <property type="molecule type" value="Genomic_DNA"/>
</dbReference>
<accession>A0A2H1WZD0</accession>
<proteinExistence type="predicted"/>
<feature type="region of interest" description="Disordered" evidence="1">
    <location>
        <begin position="186"/>
        <end position="209"/>
    </location>
</feature>
<reference evidence="2" key="1">
    <citation type="submission" date="2016-07" db="EMBL/GenBank/DDBJ databases">
        <authorList>
            <person name="Bretaudeau A."/>
        </authorList>
    </citation>
    <scope>NUCLEOTIDE SEQUENCE</scope>
    <source>
        <strain evidence="2">Rice</strain>
        <tissue evidence="2">Whole body</tissue>
    </source>
</reference>
<dbReference type="AlphaFoldDB" id="A0A2H1WZD0"/>
<gene>
    <name evidence="2" type="ORF">SFRICE_008437</name>
</gene>